<name>A0A3B0W2A4_9ZZZZ</name>
<dbReference type="GO" id="GO:0005829">
    <property type="term" value="C:cytosol"/>
    <property type="evidence" value="ECO:0007669"/>
    <property type="project" value="TreeGrafter"/>
</dbReference>
<dbReference type="AlphaFoldDB" id="A0A3B0W2A4"/>
<dbReference type="FunFam" id="3.40.50.300:FF:000013">
    <property type="entry name" value="PhoH family ATPase"/>
    <property type="match status" value="1"/>
</dbReference>
<dbReference type="InterPro" id="IPR051451">
    <property type="entry name" value="PhoH2-like"/>
</dbReference>
<dbReference type="PANTHER" id="PTHR30473">
    <property type="entry name" value="PROTEIN PHOH"/>
    <property type="match status" value="1"/>
</dbReference>
<proteinExistence type="predicted"/>
<dbReference type="Pfam" id="PF13638">
    <property type="entry name" value="PIN_4"/>
    <property type="match status" value="1"/>
</dbReference>
<dbReference type="SUPFAM" id="SSF52540">
    <property type="entry name" value="P-loop containing nucleoside triphosphate hydrolases"/>
    <property type="match status" value="1"/>
</dbReference>
<dbReference type="SMART" id="SM00670">
    <property type="entry name" value="PINc"/>
    <property type="match status" value="1"/>
</dbReference>
<protein>
    <submittedName>
        <fullName evidence="4">Predicted ATPase related to phosphate starvation-inducible protein PhoH</fullName>
    </submittedName>
</protein>
<organism evidence="4">
    <name type="scientific">hydrothermal vent metagenome</name>
    <dbReference type="NCBI Taxonomy" id="652676"/>
    <lineage>
        <taxon>unclassified sequences</taxon>
        <taxon>metagenomes</taxon>
        <taxon>ecological metagenomes</taxon>
    </lineage>
</organism>
<keyword evidence="1" id="KW-0547">Nucleotide-binding</keyword>
<dbReference type="Gene3D" id="3.40.50.1010">
    <property type="entry name" value="5'-nuclease"/>
    <property type="match status" value="1"/>
</dbReference>
<dbReference type="Pfam" id="PF02562">
    <property type="entry name" value="PhoH"/>
    <property type="match status" value="1"/>
</dbReference>
<dbReference type="EMBL" id="UOFC01000106">
    <property type="protein sequence ID" value="VAW46543.1"/>
    <property type="molecule type" value="Genomic_DNA"/>
</dbReference>
<evidence type="ECO:0000256" key="1">
    <source>
        <dbReference type="ARBA" id="ARBA00022741"/>
    </source>
</evidence>
<dbReference type="Gene3D" id="3.40.50.300">
    <property type="entry name" value="P-loop containing nucleotide triphosphate hydrolases"/>
    <property type="match status" value="1"/>
</dbReference>
<dbReference type="InterPro" id="IPR003714">
    <property type="entry name" value="PhoH"/>
</dbReference>
<dbReference type="InterPro" id="IPR027417">
    <property type="entry name" value="P-loop_NTPase"/>
</dbReference>
<accession>A0A3B0W2A4</accession>
<dbReference type="PANTHER" id="PTHR30473:SF2">
    <property type="entry name" value="PIN DOMAIN-CONTAINING PROTEIN"/>
    <property type="match status" value="1"/>
</dbReference>
<gene>
    <name evidence="4" type="ORF">MNBD_GAMMA03-558</name>
</gene>
<reference evidence="4" key="1">
    <citation type="submission" date="2018-06" db="EMBL/GenBank/DDBJ databases">
        <authorList>
            <person name="Zhirakovskaya E."/>
        </authorList>
    </citation>
    <scope>NUCLEOTIDE SEQUENCE</scope>
</reference>
<evidence type="ECO:0000313" key="4">
    <source>
        <dbReference type="EMBL" id="VAW46543.1"/>
    </source>
</evidence>
<evidence type="ECO:0000259" key="3">
    <source>
        <dbReference type="SMART" id="SM00670"/>
    </source>
</evidence>
<dbReference type="GO" id="GO:0005524">
    <property type="term" value="F:ATP binding"/>
    <property type="evidence" value="ECO:0007669"/>
    <property type="project" value="UniProtKB-KW"/>
</dbReference>
<sequence>MTNEAKRLFILDTNVLMHDPMALFNFEEHDIFISMTVLEELDAGKKGMSEVARNVRETNRLIDQIICNASFEEIQQGLALERIHPGHDSNNIHLGKLFFETEPLLAELPPSLPSHKADNHILQTGLALKEKYHNRNVTLVTKDINMRIKSSAVGLHSEDYYNDRVLEDADLLYRGWEKLDEHFFETHGKEMKSWQDEGRTFYELTVDEHCHWYPNQSLISTNDAGFNAIVRKIQNGKAILEYMQDFTQDNHTVWGISARNSEQNIALNFLMDPDIDFVSLLGVAGTGKTLLTLAAALEQTLDSNIYNEIIMTRATIPVGEDIGFLPGTEEEKMTPWMGALMDNLEVLTNNSGDNTEWETQSTQELLNKRIKIKSMNFMRGRTFLNKFIIIDEAQNLTPKQMKTLITRSGTGTKVICLGNIGQIDSPYLTETTTGLTYVVDRFKEWEHSAHITLEQGERSRLAQFASDNL</sequence>
<dbReference type="InterPro" id="IPR002716">
    <property type="entry name" value="PIN_dom"/>
</dbReference>
<feature type="domain" description="PIN" evidence="3">
    <location>
        <begin position="7"/>
        <end position="148"/>
    </location>
</feature>
<dbReference type="CDD" id="cd09883">
    <property type="entry name" value="PIN_VapC_PhoHL-ATPase"/>
    <property type="match status" value="1"/>
</dbReference>
<keyword evidence="2" id="KW-0067">ATP-binding</keyword>
<evidence type="ECO:0000256" key="2">
    <source>
        <dbReference type="ARBA" id="ARBA00022840"/>
    </source>
</evidence>